<feature type="domain" description="WYL" evidence="1">
    <location>
        <begin position="5"/>
        <end position="52"/>
    </location>
</feature>
<dbReference type="InterPro" id="IPR026881">
    <property type="entry name" value="WYL_dom"/>
</dbReference>
<organism evidence="2 3">
    <name type="scientific">Stenotrophomonas phage BUCT609</name>
    <dbReference type="NCBI Taxonomy" id="2834250"/>
    <lineage>
        <taxon>Viruses</taxon>
        <taxon>Duplodnaviria</taxon>
        <taxon>Heunggongvirae</taxon>
        <taxon>Uroviricota</taxon>
        <taxon>Caudoviricetes</taxon>
        <taxon>Autographivirales</taxon>
        <taxon>Autonotataviridae</taxon>
        <taxon>Gujervirinae</taxon>
        <taxon>Maltophvirus</taxon>
        <taxon>Maltophvirus BUCT609</taxon>
    </lineage>
</organism>
<name>A0A8E6UR93_9CAUD</name>
<sequence length="69" mass="7893">MAFAFLYIDAKGDKTERHVNVDTIGPAHIVGFCRLRKSRRTFRIDRIVRAEMVDTETGEIIDVLTGEIK</sequence>
<protein>
    <recommendedName>
        <fullName evidence="1">WYL domain-containing protein</fullName>
    </recommendedName>
</protein>
<dbReference type="Pfam" id="PF13280">
    <property type="entry name" value="WYL"/>
    <property type="match status" value="1"/>
</dbReference>
<evidence type="ECO:0000313" key="2">
    <source>
        <dbReference type="EMBL" id="QVR48669.1"/>
    </source>
</evidence>
<dbReference type="EMBL" id="MW960043">
    <property type="protein sequence ID" value="QVR48669.1"/>
    <property type="molecule type" value="Genomic_DNA"/>
</dbReference>
<keyword evidence="3" id="KW-1185">Reference proteome</keyword>
<proteinExistence type="predicted"/>
<evidence type="ECO:0000259" key="1">
    <source>
        <dbReference type="Pfam" id="PF13280"/>
    </source>
</evidence>
<evidence type="ECO:0000313" key="3">
    <source>
        <dbReference type="Proteomes" id="UP000682369"/>
    </source>
</evidence>
<dbReference type="Proteomes" id="UP000682369">
    <property type="component" value="Segment"/>
</dbReference>
<reference evidence="2" key="1">
    <citation type="submission" date="2021-04" db="EMBL/GenBank/DDBJ databases">
        <authorList>
            <person name="Han K."/>
            <person name="Tian F."/>
            <person name="Li F."/>
            <person name="Tong Y."/>
        </authorList>
    </citation>
    <scope>NUCLEOTIDE SEQUENCE</scope>
</reference>
<accession>A0A8E6UR93</accession>